<dbReference type="InterPro" id="IPR000994">
    <property type="entry name" value="Pept_M24"/>
</dbReference>
<evidence type="ECO:0000313" key="9">
    <source>
        <dbReference type="EMBL" id="PCH44818.1"/>
    </source>
</evidence>
<dbReference type="STRING" id="742152.A0A2H3K3T3"/>
<dbReference type="GO" id="GO:0070006">
    <property type="term" value="F:metalloaminopeptidase activity"/>
    <property type="evidence" value="ECO:0007669"/>
    <property type="project" value="InterPro"/>
</dbReference>
<protein>
    <submittedName>
        <fullName evidence="9">Aminopeptidase P</fullName>
    </submittedName>
</protein>
<sequence length="619" mass="69072">MATEAQTVDTTKRLDALRQLMAKPQYNVGAVVIPSEDQHYSEYIAQCDERRAFISGFDGSAGCAVVTASEAYLFTDGRYFLQAEKQLDRNWTLMKQGLPDVPTWQDFLSKNLGSNTRIGIDATLITAADADTIEKGLKLRESELVSLQENLVDLVWTDRPPRPANRVFPLDVKFSGEPHTEKIKRLRKELSKKNQHAMVVNMLDEVAWLFNLRGSDIDYNPVFFAYAVVTADQALLFVNPAQLDDAARAHLGTDVELHAYDAFFSYLRQLGAEVGLSKKSQVLVGDKTSLAIVEAIGAISCNIIKDNIVVARSPVADFKSIKNETEVEGFRQCHIRDGAALVRYFAWLEEQLKNGAKLTESQVADQLEQYRSELDLFRGLSFPTISSTGPNGAIIHYTPDPHDSAIVRKDQIYLCDSGAQFWDGTTDVTRTLHFGTPTAEERRAFTRVLQGHIAIDTAVVPNGTTGYIIDSFARRPLWEDGLDYRHGTGHGVGHYLNVHEGPQGIGVRIVYNNTPLKSGMTVSNEPGYYADGRFGIRIENVVVVREAATPDNFGGKGFLKFEHVTMCPIQKNLVDVDILSTKERAWLNAYHAETLEKVSPLLQNDERALEWLKRECSPL</sequence>
<keyword evidence="9" id="KW-0645">Protease</keyword>
<keyword evidence="10" id="KW-1185">Reference proteome</keyword>
<dbReference type="GO" id="GO:0046872">
    <property type="term" value="F:metal ion binding"/>
    <property type="evidence" value="ECO:0007669"/>
    <property type="project" value="UniProtKB-KW"/>
</dbReference>
<dbReference type="GO" id="GO:0005737">
    <property type="term" value="C:cytoplasm"/>
    <property type="evidence" value="ECO:0007669"/>
    <property type="project" value="UniProtKB-ARBA"/>
</dbReference>
<comment type="cofactor">
    <cofactor evidence="1">
        <name>Mn(2+)</name>
        <dbReference type="ChEBI" id="CHEBI:29035"/>
    </cofactor>
</comment>
<evidence type="ECO:0000313" key="10">
    <source>
        <dbReference type="Proteomes" id="UP000218811"/>
    </source>
</evidence>
<evidence type="ECO:0000256" key="4">
    <source>
        <dbReference type="ARBA" id="ARBA00022801"/>
    </source>
</evidence>
<evidence type="ECO:0000259" key="8">
    <source>
        <dbReference type="Pfam" id="PF16188"/>
    </source>
</evidence>
<keyword evidence="9" id="KW-0031">Aminopeptidase</keyword>
<feature type="domain" description="Peptidase M24 C-terminal" evidence="8">
    <location>
        <begin position="557"/>
        <end position="619"/>
    </location>
</feature>
<keyword evidence="3" id="KW-0479">Metal-binding</keyword>
<dbReference type="InterPro" id="IPR050422">
    <property type="entry name" value="X-Pro_aminopeptidase_P"/>
</dbReference>
<feature type="domain" description="Creatinase N-terminal" evidence="7">
    <location>
        <begin position="13"/>
        <end position="149"/>
    </location>
</feature>
<dbReference type="InterPro" id="IPR000587">
    <property type="entry name" value="Creatinase_N"/>
</dbReference>
<organism evidence="9 10">
    <name type="scientific">Wolfiporia cocos (strain MD-104)</name>
    <name type="common">Brown rot fungus</name>
    <dbReference type="NCBI Taxonomy" id="742152"/>
    <lineage>
        <taxon>Eukaryota</taxon>
        <taxon>Fungi</taxon>
        <taxon>Dikarya</taxon>
        <taxon>Basidiomycota</taxon>
        <taxon>Agaricomycotina</taxon>
        <taxon>Agaricomycetes</taxon>
        <taxon>Polyporales</taxon>
        <taxon>Phaeolaceae</taxon>
        <taxon>Wolfiporia</taxon>
    </lineage>
</organism>
<dbReference type="CDD" id="cd01085">
    <property type="entry name" value="APP"/>
    <property type="match status" value="1"/>
</dbReference>
<keyword evidence="4" id="KW-0378">Hydrolase</keyword>
<reference evidence="9 10" key="1">
    <citation type="journal article" date="2012" name="Science">
        <title>The Paleozoic origin of enzymatic lignin decomposition reconstructed from 31 fungal genomes.</title>
        <authorList>
            <person name="Floudas D."/>
            <person name="Binder M."/>
            <person name="Riley R."/>
            <person name="Barry K."/>
            <person name="Blanchette R.A."/>
            <person name="Henrissat B."/>
            <person name="Martinez A.T."/>
            <person name="Otillar R."/>
            <person name="Spatafora J.W."/>
            <person name="Yadav J.S."/>
            <person name="Aerts A."/>
            <person name="Benoit I."/>
            <person name="Boyd A."/>
            <person name="Carlson A."/>
            <person name="Copeland A."/>
            <person name="Coutinho P.M."/>
            <person name="de Vries R.P."/>
            <person name="Ferreira P."/>
            <person name="Findley K."/>
            <person name="Foster B."/>
            <person name="Gaskell J."/>
            <person name="Glotzer D."/>
            <person name="Gorecki P."/>
            <person name="Heitman J."/>
            <person name="Hesse C."/>
            <person name="Hori C."/>
            <person name="Igarashi K."/>
            <person name="Jurgens J.A."/>
            <person name="Kallen N."/>
            <person name="Kersten P."/>
            <person name="Kohler A."/>
            <person name="Kuees U."/>
            <person name="Kumar T.K.A."/>
            <person name="Kuo A."/>
            <person name="LaButti K."/>
            <person name="Larrondo L.F."/>
            <person name="Lindquist E."/>
            <person name="Ling A."/>
            <person name="Lombard V."/>
            <person name="Lucas S."/>
            <person name="Lundell T."/>
            <person name="Martin R."/>
            <person name="McLaughlin D.J."/>
            <person name="Morgenstern I."/>
            <person name="Morin E."/>
            <person name="Murat C."/>
            <person name="Nagy L.G."/>
            <person name="Nolan M."/>
            <person name="Ohm R.A."/>
            <person name="Patyshakuliyeva A."/>
            <person name="Rokas A."/>
            <person name="Ruiz-Duenas F.J."/>
            <person name="Sabat G."/>
            <person name="Salamov A."/>
            <person name="Samejima M."/>
            <person name="Schmutz J."/>
            <person name="Slot J.C."/>
            <person name="St John F."/>
            <person name="Stenlid J."/>
            <person name="Sun H."/>
            <person name="Sun S."/>
            <person name="Syed K."/>
            <person name="Tsang A."/>
            <person name="Wiebenga A."/>
            <person name="Young D."/>
            <person name="Pisabarro A."/>
            <person name="Eastwood D.C."/>
            <person name="Martin F."/>
            <person name="Cullen D."/>
            <person name="Grigoriev I.V."/>
            <person name="Hibbett D.S."/>
        </authorList>
    </citation>
    <scope>NUCLEOTIDE SEQUENCE [LARGE SCALE GENOMIC DNA]</scope>
    <source>
        <strain evidence="9 10">MD-104</strain>
    </source>
</reference>
<dbReference type="OMA" id="AMAKFPP"/>
<dbReference type="InterPro" id="IPR032416">
    <property type="entry name" value="Peptidase_M24_C"/>
</dbReference>
<comment type="similarity">
    <text evidence="2">Belongs to the peptidase M24B family.</text>
</comment>
<dbReference type="InterPro" id="IPR029149">
    <property type="entry name" value="Creatin/AminoP/Spt16_N"/>
</dbReference>
<gene>
    <name evidence="9" type="ORF">WOLCODRAFT_139271</name>
</gene>
<dbReference type="PANTHER" id="PTHR43763:SF6">
    <property type="entry name" value="XAA-PRO AMINOPEPTIDASE 1"/>
    <property type="match status" value="1"/>
</dbReference>
<dbReference type="Proteomes" id="UP000218811">
    <property type="component" value="Unassembled WGS sequence"/>
</dbReference>
<evidence type="ECO:0000256" key="5">
    <source>
        <dbReference type="ARBA" id="ARBA00023211"/>
    </source>
</evidence>
<dbReference type="FunFam" id="3.40.350.10:FF:000003">
    <property type="entry name" value="Xaa-pro aminopeptidase P"/>
    <property type="match status" value="1"/>
</dbReference>
<dbReference type="OrthoDB" id="9995434at2759"/>
<dbReference type="Gene3D" id="3.90.230.10">
    <property type="entry name" value="Creatinase/methionine aminopeptidase superfamily"/>
    <property type="match status" value="1"/>
</dbReference>
<dbReference type="EMBL" id="KB468168">
    <property type="protein sequence ID" value="PCH44818.1"/>
    <property type="molecule type" value="Genomic_DNA"/>
</dbReference>
<evidence type="ECO:0000256" key="1">
    <source>
        <dbReference type="ARBA" id="ARBA00001936"/>
    </source>
</evidence>
<evidence type="ECO:0000256" key="2">
    <source>
        <dbReference type="ARBA" id="ARBA00008766"/>
    </source>
</evidence>
<evidence type="ECO:0000259" key="7">
    <source>
        <dbReference type="Pfam" id="PF01321"/>
    </source>
</evidence>
<dbReference type="InterPro" id="IPR036005">
    <property type="entry name" value="Creatinase/aminopeptidase-like"/>
</dbReference>
<dbReference type="Gene3D" id="3.40.350.10">
    <property type="entry name" value="Creatinase/prolidase N-terminal domain"/>
    <property type="match status" value="2"/>
</dbReference>
<dbReference type="Pfam" id="PF01321">
    <property type="entry name" value="Creatinase_N"/>
    <property type="match status" value="1"/>
</dbReference>
<dbReference type="Pfam" id="PF16188">
    <property type="entry name" value="Peptidase_M24_C"/>
    <property type="match status" value="1"/>
</dbReference>
<accession>A0A2H3K3T3</accession>
<feature type="domain" description="Peptidase M24" evidence="6">
    <location>
        <begin position="329"/>
        <end position="546"/>
    </location>
</feature>
<dbReference type="AlphaFoldDB" id="A0A2H3K3T3"/>
<dbReference type="Pfam" id="PF16189">
    <property type="entry name" value="Creatinase_N_2"/>
    <property type="match status" value="1"/>
</dbReference>
<dbReference type="FunFam" id="3.90.230.10:FF:000007">
    <property type="entry name" value="Xaa-Pro aminopeptidase P"/>
    <property type="match status" value="1"/>
</dbReference>
<keyword evidence="5" id="KW-0464">Manganese</keyword>
<evidence type="ECO:0000259" key="6">
    <source>
        <dbReference type="Pfam" id="PF00557"/>
    </source>
</evidence>
<dbReference type="SUPFAM" id="SSF55920">
    <property type="entry name" value="Creatinase/aminopeptidase"/>
    <property type="match status" value="1"/>
</dbReference>
<dbReference type="SUPFAM" id="SSF53092">
    <property type="entry name" value="Creatinase/prolidase N-terminal domain"/>
    <property type="match status" value="2"/>
</dbReference>
<evidence type="ECO:0000256" key="3">
    <source>
        <dbReference type="ARBA" id="ARBA00022723"/>
    </source>
</evidence>
<dbReference type="PANTHER" id="PTHR43763">
    <property type="entry name" value="XAA-PRO AMINOPEPTIDASE 1"/>
    <property type="match status" value="1"/>
</dbReference>
<proteinExistence type="inferred from homology"/>
<dbReference type="InterPro" id="IPR033740">
    <property type="entry name" value="Pept_M24B"/>
</dbReference>
<dbReference type="Pfam" id="PF00557">
    <property type="entry name" value="Peptidase_M24"/>
    <property type="match status" value="1"/>
</dbReference>
<name>A0A2H3K3T3_WOLCO</name>